<dbReference type="Gene3D" id="3.40.50.2000">
    <property type="entry name" value="Glycogen Phosphorylase B"/>
    <property type="match status" value="1"/>
</dbReference>
<evidence type="ECO:0000256" key="1">
    <source>
        <dbReference type="SAM" id="MobiDB-lite"/>
    </source>
</evidence>
<gene>
    <name evidence="2" type="ORF">GCM10025783_27510</name>
</gene>
<comment type="caution">
    <text evidence="2">The sequence shown here is derived from an EMBL/GenBank/DDBJ whole genome shotgun (WGS) entry which is preliminary data.</text>
</comment>
<evidence type="ECO:0000313" key="2">
    <source>
        <dbReference type="EMBL" id="GAA4753121.1"/>
    </source>
</evidence>
<organism evidence="2 3">
    <name type="scientific">Amnibacterium soli</name>
    <dbReference type="NCBI Taxonomy" id="1282736"/>
    <lineage>
        <taxon>Bacteria</taxon>
        <taxon>Bacillati</taxon>
        <taxon>Actinomycetota</taxon>
        <taxon>Actinomycetes</taxon>
        <taxon>Micrococcales</taxon>
        <taxon>Microbacteriaceae</taxon>
        <taxon>Amnibacterium</taxon>
    </lineage>
</organism>
<sequence length="412" mass="42232">MRGAPGGAAMSARAERAPRPPRSDALRRRGPVGPRAVPRADSHLVLAPSRTWGVGDQAALDSYLGLTAGPVALVTGAAEGPALVDRASRVAVHPLPALLGEQGRPRRAAVASFLGLLERNAHCTVLASEESSAAPGEVAVLARTAAERGLDTRIIGFSWPLAAGQRAVRALRSATRAGATFFVYDDLDRIRAMNDGVDGLRRAVDLRFAGFGLDDGVLAALGIGDGPVALVDACARGLGGVDPTADVMGVVAHLQRRGIHVLLLPQDLRKESGDPALCERVAQLLGGTGVQVVGRALRPSELRALADRASVVVTGRAAVAVLASTCAVPVVGLSADRAVAGVLRLTGDPERCVQPRPGFAPAVGRLLDQVLDADDAAAAVRHALPELVPLARAALDGLPAAGPQHAPLRASA</sequence>
<keyword evidence="3" id="KW-1185">Reference proteome</keyword>
<evidence type="ECO:0000313" key="3">
    <source>
        <dbReference type="Proteomes" id="UP001500121"/>
    </source>
</evidence>
<dbReference type="SUPFAM" id="SSF53756">
    <property type="entry name" value="UDP-Glycosyltransferase/glycogen phosphorylase"/>
    <property type="match status" value="1"/>
</dbReference>
<dbReference type="EMBL" id="BAABLP010000006">
    <property type="protein sequence ID" value="GAA4753121.1"/>
    <property type="molecule type" value="Genomic_DNA"/>
</dbReference>
<protein>
    <recommendedName>
        <fullName evidence="4">Glycosyltransferase</fullName>
    </recommendedName>
</protein>
<proteinExistence type="predicted"/>
<dbReference type="PANTHER" id="PTHR36836:SF1">
    <property type="entry name" value="COLANIC ACID BIOSYNTHESIS PROTEIN WCAK"/>
    <property type="match status" value="1"/>
</dbReference>
<feature type="region of interest" description="Disordered" evidence="1">
    <location>
        <begin position="1"/>
        <end position="41"/>
    </location>
</feature>
<dbReference type="PANTHER" id="PTHR36836">
    <property type="entry name" value="COLANIC ACID BIOSYNTHESIS PROTEIN WCAK"/>
    <property type="match status" value="1"/>
</dbReference>
<name>A0ABP8ZDY6_9MICO</name>
<accession>A0ABP8ZDY6</accession>
<evidence type="ECO:0008006" key="4">
    <source>
        <dbReference type="Google" id="ProtNLM"/>
    </source>
</evidence>
<feature type="compositionally biased region" description="Basic and acidic residues" evidence="1">
    <location>
        <begin position="13"/>
        <end position="27"/>
    </location>
</feature>
<reference evidence="3" key="1">
    <citation type="journal article" date="2019" name="Int. J. Syst. Evol. Microbiol.">
        <title>The Global Catalogue of Microorganisms (GCM) 10K type strain sequencing project: providing services to taxonomists for standard genome sequencing and annotation.</title>
        <authorList>
            <consortium name="The Broad Institute Genomics Platform"/>
            <consortium name="The Broad Institute Genome Sequencing Center for Infectious Disease"/>
            <person name="Wu L."/>
            <person name="Ma J."/>
        </authorList>
    </citation>
    <scope>NUCLEOTIDE SEQUENCE [LARGE SCALE GENOMIC DNA]</scope>
    <source>
        <strain evidence="3">JCM 19015</strain>
    </source>
</reference>
<dbReference type="Proteomes" id="UP001500121">
    <property type="component" value="Unassembled WGS sequence"/>
</dbReference>